<evidence type="ECO:0000313" key="4">
    <source>
        <dbReference type="Proteomes" id="UP000052946"/>
    </source>
</evidence>
<comment type="caution">
    <text evidence="1">The sequence shown here is derived from an EMBL/GenBank/DDBJ whole genome shotgun (WGS) entry which is preliminary data.</text>
</comment>
<dbReference type="EMBL" id="CCAX010000001">
    <property type="protein sequence ID" value="CDO03006.1"/>
    <property type="molecule type" value="Genomic_DNA"/>
</dbReference>
<dbReference type="RefSeq" id="WP_036574575.1">
    <property type="nucleotide sequence ID" value="NZ_BBXV01000003.1"/>
</dbReference>
<protein>
    <submittedName>
        <fullName evidence="2">Spore coat protein</fullName>
    </submittedName>
</protein>
<dbReference type="OrthoDB" id="1653343at2"/>
<dbReference type="EMBL" id="BBXV01000003">
    <property type="protein sequence ID" value="GAQ16283.1"/>
    <property type="molecule type" value="Genomic_DNA"/>
</dbReference>
<accession>W9AK08</accession>
<dbReference type="eggNOG" id="ENOG502Z8AS">
    <property type="taxonomic scope" value="Bacteria"/>
</dbReference>
<dbReference type="InterPro" id="IPR028994">
    <property type="entry name" value="Integrin_alpha_N"/>
</dbReference>
<sequence>MRSVSTIILALFLNVIWFSPINAKEADVVLIETLQGDLTGDGQNEEISLKGILFSPDTVFYKDIWVEIASPNEERWKISYQGGYEPVVELVDLDHDGIKDIFYQSATGGSGGLYNYQLDTLANGELKEIPLPEQLFLQGSFKDDFIVSIQLTPDSDPYLMDVSNRSEDYIRLGIYDENGTLRKPQSLMIDPIAFFEPVLISDSKGYGLKSSQQISGAYHADGLGTVESLWYLENGKWILLQTEWLPSN</sequence>
<dbReference type="SUPFAM" id="SSF69318">
    <property type="entry name" value="Integrin alpha N-terminal domain"/>
    <property type="match status" value="1"/>
</dbReference>
<proteinExistence type="predicted"/>
<organism evidence="1 3">
    <name type="scientific">Oceanobacillus picturae</name>
    <dbReference type="NCBI Taxonomy" id="171693"/>
    <lineage>
        <taxon>Bacteria</taxon>
        <taxon>Bacillati</taxon>
        <taxon>Bacillota</taxon>
        <taxon>Bacilli</taxon>
        <taxon>Bacillales</taxon>
        <taxon>Bacillaceae</taxon>
        <taxon>Oceanobacillus</taxon>
    </lineage>
</organism>
<dbReference type="AlphaFoldDB" id="W9AK08"/>
<name>W9AK08_9BACI</name>
<gene>
    <name evidence="1" type="ORF">BN988_01501</name>
    <name evidence="2" type="ORF">OPHB3_0199</name>
</gene>
<dbReference type="STRING" id="171693.BN988_01501"/>
<keyword evidence="2" id="KW-0167">Capsid protein</keyword>
<reference evidence="1 3" key="2">
    <citation type="submission" date="2014-03" db="EMBL/GenBank/DDBJ databases">
        <authorList>
            <person name="Urmite Genomes U."/>
        </authorList>
    </citation>
    <scope>NUCLEOTIDE SEQUENCE [LARGE SCALE GENOMIC DNA]</scope>
    <source>
        <strain evidence="1 3">S1</strain>
    </source>
</reference>
<evidence type="ECO:0000313" key="1">
    <source>
        <dbReference type="EMBL" id="CDO03006.1"/>
    </source>
</evidence>
<dbReference type="Proteomes" id="UP000052946">
    <property type="component" value="Unassembled WGS sequence"/>
</dbReference>
<evidence type="ECO:0000313" key="3">
    <source>
        <dbReference type="Proteomes" id="UP000028863"/>
    </source>
</evidence>
<keyword evidence="3" id="KW-1185">Reference proteome</keyword>
<evidence type="ECO:0000313" key="2">
    <source>
        <dbReference type="EMBL" id="GAQ16283.1"/>
    </source>
</evidence>
<reference evidence="2 4" key="4">
    <citation type="journal article" date="2016" name="Genome Announc.">
        <title>Draft Genome Sequence of Oceanobacillus picturae Heshi-B3, Isolated from Fermented Rice Bran in a Traditional Japanese Seafood Dish.</title>
        <authorList>
            <person name="Akuzawa S."/>
            <person name="Nagaoka J."/>
            <person name="Kanekatsu M."/>
            <person name="Kanesaki Y."/>
            <person name="Suzuki T."/>
        </authorList>
    </citation>
    <scope>NUCLEOTIDE SEQUENCE [LARGE SCALE GENOMIC DNA]</scope>
    <source>
        <strain evidence="2 4">Heshi-B3</strain>
    </source>
</reference>
<reference evidence="1 3" key="1">
    <citation type="submission" date="2014-03" db="EMBL/GenBank/DDBJ databases">
        <title>Draft genome sequencing of Oceanobacillus picturae strain S1 isolated from human gut.</title>
        <authorList>
            <person name="Croce O."/>
            <person name="Lagier J.C."/>
            <person name="Raoult D."/>
        </authorList>
    </citation>
    <scope>NUCLEOTIDE SEQUENCE [LARGE SCALE GENOMIC DNA]</scope>
    <source>
        <strain evidence="1 3">S1</strain>
    </source>
</reference>
<keyword evidence="2" id="KW-0946">Virion</keyword>
<reference evidence="4" key="3">
    <citation type="submission" date="2015-07" db="EMBL/GenBank/DDBJ databases">
        <title>Draft Genome Sequence of Oceanobacillus picturae Heshi-B3 that Was Isolated from Fermented Rice Bran with Aging Salted Mackerel, Which Was Named Heshiko as Traditional Fermented Seafood in Japan.</title>
        <authorList>
            <person name="Akuzawa S."/>
            <person name="Nakagawa J."/>
            <person name="Kanekatsu T."/>
            <person name="Kanesaki Y."/>
            <person name="Suzuki T."/>
        </authorList>
    </citation>
    <scope>NUCLEOTIDE SEQUENCE [LARGE SCALE GENOMIC DNA]</scope>
    <source>
        <strain evidence="4">Heshi-B3</strain>
    </source>
</reference>
<dbReference type="Proteomes" id="UP000028863">
    <property type="component" value="Unassembled WGS sequence"/>
</dbReference>